<feature type="compositionally biased region" description="Low complexity" evidence="1">
    <location>
        <begin position="157"/>
        <end position="170"/>
    </location>
</feature>
<dbReference type="AlphaFoldDB" id="A0A7H0LKB7"/>
<organism evidence="2 3">
    <name type="scientific">Sphingomonas alpina</name>
    <dbReference type="NCBI Taxonomy" id="653931"/>
    <lineage>
        <taxon>Bacteria</taxon>
        <taxon>Pseudomonadati</taxon>
        <taxon>Pseudomonadota</taxon>
        <taxon>Alphaproteobacteria</taxon>
        <taxon>Sphingomonadales</taxon>
        <taxon>Sphingomonadaceae</taxon>
        <taxon>Sphingomonas</taxon>
    </lineage>
</organism>
<evidence type="ECO:0000313" key="2">
    <source>
        <dbReference type="EMBL" id="QNQ10120.1"/>
    </source>
</evidence>
<protein>
    <submittedName>
        <fullName evidence="2">Uncharacterized protein</fullName>
    </submittedName>
</protein>
<sequence>MLSQAEQAILNLEQARDLRASGTPYRQIGRQLGLTSGQLSHIRRTLKREKGARTRLLSANRQATDRDLPVSQSVLPSGLRQRLTASGYRTLGDLADRLADPDFPGLETMPGIGPHRARLVKRVLDHFGLLSGPSDLQAAIERIFPEFGDAPSGGQTPGPAKKPAPSAGRPRPVPAIGTR</sequence>
<keyword evidence="3" id="KW-1185">Reference proteome</keyword>
<gene>
    <name evidence="2" type="ORF">H3Z74_02395</name>
</gene>
<evidence type="ECO:0000313" key="3">
    <source>
        <dbReference type="Proteomes" id="UP000516148"/>
    </source>
</evidence>
<dbReference type="Proteomes" id="UP000516148">
    <property type="component" value="Chromosome"/>
</dbReference>
<proteinExistence type="predicted"/>
<reference evidence="2 3" key="1">
    <citation type="submission" date="2020-09" db="EMBL/GenBank/DDBJ databases">
        <title>Sphingomonas sp., a new species isolated from pork steak.</title>
        <authorList>
            <person name="Heidler von Heilborn D."/>
        </authorList>
    </citation>
    <scope>NUCLEOTIDE SEQUENCE [LARGE SCALE GENOMIC DNA]</scope>
    <source>
        <strain evidence="3">S8-3T</strain>
    </source>
</reference>
<name>A0A7H0LKB7_9SPHN</name>
<evidence type="ECO:0000256" key="1">
    <source>
        <dbReference type="SAM" id="MobiDB-lite"/>
    </source>
</evidence>
<feature type="region of interest" description="Disordered" evidence="1">
    <location>
        <begin position="144"/>
        <end position="179"/>
    </location>
</feature>
<dbReference type="KEGG" id="spap:H3Z74_02395"/>
<dbReference type="EMBL" id="CP061038">
    <property type="protein sequence ID" value="QNQ10120.1"/>
    <property type="molecule type" value="Genomic_DNA"/>
</dbReference>
<dbReference type="RefSeq" id="WP_187762424.1">
    <property type="nucleotide sequence ID" value="NZ_CP061038.1"/>
</dbReference>
<accession>A0A7H0LKB7</accession>